<evidence type="ECO:0000256" key="1">
    <source>
        <dbReference type="SAM" id="Phobius"/>
    </source>
</evidence>
<comment type="caution">
    <text evidence="2">The sequence shown here is derived from an EMBL/GenBank/DDBJ whole genome shotgun (WGS) entry which is preliminary data.</text>
</comment>
<sequence>METLFLLTAAIGLAALFIVPHSKDRTKRLLQRGGAAAAFSIGIFGSVFSMMVS</sequence>
<keyword evidence="1" id="KW-0812">Transmembrane</keyword>
<keyword evidence="3" id="KW-1185">Reference proteome</keyword>
<reference evidence="3" key="1">
    <citation type="journal article" date="2019" name="Int. J. Syst. Evol. Microbiol.">
        <title>The Global Catalogue of Microorganisms (GCM) 10K type strain sequencing project: providing services to taxonomists for standard genome sequencing and annotation.</title>
        <authorList>
            <consortium name="The Broad Institute Genomics Platform"/>
            <consortium name="The Broad Institute Genome Sequencing Center for Infectious Disease"/>
            <person name="Wu L."/>
            <person name="Ma J."/>
        </authorList>
    </citation>
    <scope>NUCLEOTIDE SEQUENCE [LARGE SCALE GENOMIC DNA]</scope>
    <source>
        <strain evidence="3">KCTC 52607</strain>
    </source>
</reference>
<protein>
    <submittedName>
        <fullName evidence="2">Uncharacterized protein</fullName>
    </submittedName>
</protein>
<dbReference type="EMBL" id="JBHRST010000008">
    <property type="protein sequence ID" value="MFC3097284.1"/>
    <property type="molecule type" value="Genomic_DNA"/>
</dbReference>
<organism evidence="2 3">
    <name type="scientific">Alteraurantiacibacter palmitatis</name>
    <dbReference type="NCBI Taxonomy" id="2054628"/>
    <lineage>
        <taxon>Bacteria</taxon>
        <taxon>Pseudomonadati</taxon>
        <taxon>Pseudomonadota</taxon>
        <taxon>Alphaproteobacteria</taxon>
        <taxon>Sphingomonadales</taxon>
        <taxon>Erythrobacteraceae</taxon>
        <taxon>Alteraurantiacibacter</taxon>
    </lineage>
</organism>
<evidence type="ECO:0000313" key="3">
    <source>
        <dbReference type="Proteomes" id="UP001595456"/>
    </source>
</evidence>
<accession>A0ABV7E3G5</accession>
<name>A0ABV7E3G5_9SPHN</name>
<dbReference type="Proteomes" id="UP001595456">
    <property type="component" value="Unassembled WGS sequence"/>
</dbReference>
<dbReference type="RefSeq" id="WP_336926037.1">
    <property type="nucleotide sequence ID" value="NZ_JBANRO010000006.1"/>
</dbReference>
<proteinExistence type="predicted"/>
<feature type="transmembrane region" description="Helical" evidence="1">
    <location>
        <begin position="33"/>
        <end position="52"/>
    </location>
</feature>
<gene>
    <name evidence="2" type="ORF">ACFODU_05650</name>
</gene>
<evidence type="ECO:0000313" key="2">
    <source>
        <dbReference type="EMBL" id="MFC3097284.1"/>
    </source>
</evidence>
<keyword evidence="1" id="KW-1133">Transmembrane helix</keyword>
<keyword evidence="1" id="KW-0472">Membrane</keyword>